<comment type="similarity">
    <text evidence="1">Belongs to the short-chain dehydrogenases/reductases (SDR) family.</text>
</comment>
<dbReference type="Gene3D" id="3.40.50.720">
    <property type="entry name" value="NAD(P)-binding Rossmann-like Domain"/>
    <property type="match status" value="1"/>
</dbReference>
<dbReference type="InterPro" id="IPR002347">
    <property type="entry name" value="SDR_fam"/>
</dbReference>
<evidence type="ECO:0000256" key="2">
    <source>
        <dbReference type="ARBA" id="ARBA00022857"/>
    </source>
</evidence>
<keyword evidence="3" id="KW-0560">Oxidoreductase</keyword>
<accession>A0ABN3T561</accession>
<dbReference type="InterPro" id="IPR036291">
    <property type="entry name" value="NAD(P)-bd_dom_sf"/>
</dbReference>
<dbReference type="PANTHER" id="PTHR43391">
    <property type="entry name" value="RETINOL DEHYDROGENASE-RELATED"/>
    <property type="match status" value="1"/>
</dbReference>
<keyword evidence="5" id="KW-1185">Reference proteome</keyword>
<gene>
    <name evidence="4" type="ORF">GCM10009864_80980</name>
</gene>
<evidence type="ECO:0000256" key="1">
    <source>
        <dbReference type="ARBA" id="ARBA00006484"/>
    </source>
</evidence>
<name>A0ABN3T561_9ACTN</name>
<protein>
    <submittedName>
        <fullName evidence="4">Uncharacterized protein</fullName>
    </submittedName>
</protein>
<sequence>MRAEFGTVDALFAPAGGTGSAPFEATSDEVYDHLPTINAKGSYFTVQKLAPLLVEGSGVVLTTSAVNVPGLPMLSAYAASKAALAR</sequence>
<dbReference type="Pfam" id="PF00106">
    <property type="entry name" value="adh_short"/>
    <property type="match status" value="1"/>
</dbReference>
<dbReference type="SUPFAM" id="SSF51735">
    <property type="entry name" value="NAD(P)-binding Rossmann-fold domains"/>
    <property type="match status" value="1"/>
</dbReference>
<evidence type="ECO:0000256" key="3">
    <source>
        <dbReference type="ARBA" id="ARBA00023002"/>
    </source>
</evidence>
<reference evidence="4 5" key="1">
    <citation type="journal article" date="2019" name="Int. J. Syst. Evol. Microbiol.">
        <title>The Global Catalogue of Microorganisms (GCM) 10K type strain sequencing project: providing services to taxonomists for standard genome sequencing and annotation.</title>
        <authorList>
            <consortium name="The Broad Institute Genomics Platform"/>
            <consortium name="The Broad Institute Genome Sequencing Center for Infectious Disease"/>
            <person name="Wu L."/>
            <person name="Ma J."/>
        </authorList>
    </citation>
    <scope>NUCLEOTIDE SEQUENCE [LARGE SCALE GENOMIC DNA]</scope>
    <source>
        <strain evidence="4 5">JCM 16374</strain>
    </source>
</reference>
<evidence type="ECO:0000313" key="4">
    <source>
        <dbReference type="EMBL" id="GAA2694002.1"/>
    </source>
</evidence>
<dbReference type="EMBL" id="BAAARK010000070">
    <property type="protein sequence ID" value="GAA2694002.1"/>
    <property type="molecule type" value="Genomic_DNA"/>
</dbReference>
<proteinExistence type="inferred from homology"/>
<dbReference type="Proteomes" id="UP001500994">
    <property type="component" value="Unassembled WGS sequence"/>
</dbReference>
<evidence type="ECO:0000313" key="5">
    <source>
        <dbReference type="Proteomes" id="UP001500994"/>
    </source>
</evidence>
<dbReference type="PANTHER" id="PTHR43391:SF14">
    <property type="entry name" value="DEHYDROGENASE_REDUCTASE SDR FAMILY PROTEIN 7-LIKE"/>
    <property type="match status" value="1"/>
</dbReference>
<comment type="caution">
    <text evidence="4">The sequence shown here is derived from an EMBL/GenBank/DDBJ whole genome shotgun (WGS) entry which is preliminary data.</text>
</comment>
<organism evidence="4 5">
    <name type="scientific">Streptomyces lunalinharesii</name>
    <dbReference type="NCBI Taxonomy" id="333384"/>
    <lineage>
        <taxon>Bacteria</taxon>
        <taxon>Bacillati</taxon>
        <taxon>Actinomycetota</taxon>
        <taxon>Actinomycetes</taxon>
        <taxon>Kitasatosporales</taxon>
        <taxon>Streptomycetaceae</taxon>
        <taxon>Streptomyces</taxon>
    </lineage>
</organism>
<keyword evidence="2" id="KW-0521">NADP</keyword>